<proteinExistence type="predicted"/>
<feature type="transmembrane region" description="Helical" evidence="2">
    <location>
        <begin position="190"/>
        <end position="208"/>
    </location>
</feature>
<keyword evidence="2" id="KW-1133">Transmembrane helix</keyword>
<evidence type="ECO:0000313" key="3">
    <source>
        <dbReference type="EMBL" id="KAF5358787.1"/>
    </source>
</evidence>
<feature type="region of interest" description="Disordered" evidence="1">
    <location>
        <begin position="317"/>
        <end position="384"/>
    </location>
</feature>
<name>A0A8H5G5R4_9AGAR</name>
<evidence type="ECO:0000256" key="2">
    <source>
        <dbReference type="SAM" id="Phobius"/>
    </source>
</evidence>
<accession>A0A8H5G5R4</accession>
<feature type="transmembrane region" description="Helical" evidence="2">
    <location>
        <begin position="276"/>
        <end position="298"/>
    </location>
</feature>
<organism evidence="3 4">
    <name type="scientific">Tetrapyrgos nigripes</name>
    <dbReference type="NCBI Taxonomy" id="182062"/>
    <lineage>
        <taxon>Eukaryota</taxon>
        <taxon>Fungi</taxon>
        <taxon>Dikarya</taxon>
        <taxon>Basidiomycota</taxon>
        <taxon>Agaricomycotina</taxon>
        <taxon>Agaricomycetes</taxon>
        <taxon>Agaricomycetidae</taxon>
        <taxon>Agaricales</taxon>
        <taxon>Marasmiineae</taxon>
        <taxon>Marasmiaceae</taxon>
        <taxon>Tetrapyrgos</taxon>
    </lineage>
</organism>
<feature type="compositionally biased region" description="Low complexity" evidence="1">
    <location>
        <begin position="324"/>
        <end position="333"/>
    </location>
</feature>
<comment type="caution">
    <text evidence="3">The sequence shown here is derived from an EMBL/GenBank/DDBJ whole genome shotgun (WGS) entry which is preliminary data.</text>
</comment>
<sequence>MSDAPPEPQPPSPEDNIILSHVGIVITTNIVATVCNLFAFGIFTLFSAFALTFLLRKRLRSRAQKVLFILSIYLTLSYTSFISVTISEFILSIRPVLQSNFDLPLIARLEVANLRVVPLVKYLNWVETLNVLCGDLVVVWRAWTIWNADNLYVNVSLIITMLANLVLNIYSAASYNPLVNDARNTRTGVAAMFLSFVVNALATSLIYLRAWTHRRMKETRLGHEKNLRKSDVDRILLLIIESGAVYCAAQLIYPVLNAKLLYTPDAEPGGGLVMSVNVFGAIYSAITVIYPMAVIILIHTRRSVIAEVTSVTLDENDAHAMETSDSPSNSSPRMSHRQRQGGILSTLRFAPSNSLSTSTGTGTGTTDTRHDSRQTRTNGTDVELPCSGNQVEAHDLERLDSDEVVKVRV</sequence>
<keyword evidence="4" id="KW-1185">Reference proteome</keyword>
<feature type="transmembrane region" description="Helical" evidence="2">
    <location>
        <begin position="122"/>
        <end position="139"/>
    </location>
</feature>
<dbReference type="OrthoDB" id="2744793at2759"/>
<keyword evidence="2" id="KW-0812">Transmembrane</keyword>
<feature type="transmembrane region" description="Helical" evidence="2">
    <location>
        <begin position="151"/>
        <end position="170"/>
    </location>
</feature>
<gene>
    <name evidence="3" type="ORF">D9758_008601</name>
</gene>
<feature type="transmembrane region" description="Helical" evidence="2">
    <location>
        <begin position="30"/>
        <end position="55"/>
    </location>
</feature>
<evidence type="ECO:0000313" key="4">
    <source>
        <dbReference type="Proteomes" id="UP000559256"/>
    </source>
</evidence>
<feature type="transmembrane region" description="Helical" evidence="2">
    <location>
        <begin position="235"/>
        <end position="256"/>
    </location>
</feature>
<protein>
    <submittedName>
        <fullName evidence="3">Uncharacterized protein</fullName>
    </submittedName>
</protein>
<dbReference type="AlphaFoldDB" id="A0A8H5G5R4"/>
<keyword evidence="2" id="KW-0472">Membrane</keyword>
<reference evidence="3 4" key="1">
    <citation type="journal article" date="2020" name="ISME J.">
        <title>Uncovering the hidden diversity of litter-decomposition mechanisms in mushroom-forming fungi.</title>
        <authorList>
            <person name="Floudas D."/>
            <person name="Bentzer J."/>
            <person name="Ahren D."/>
            <person name="Johansson T."/>
            <person name="Persson P."/>
            <person name="Tunlid A."/>
        </authorList>
    </citation>
    <scope>NUCLEOTIDE SEQUENCE [LARGE SCALE GENOMIC DNA]</scope>
    <source>
        <strain evidence="3 4">CBS 291.85</strain>
    </source>
</reference>
<feature type="compositionally biased region" description="Low complexity" evidence="1">
    <location>
        <begin position="354"/>
        <end position="366"/>
    </location>
</feature>
<evidence type="ECO:0000256" key="1">
    <source>
        <dbReference type="SAM" id="MobiDB-lite"/>
    </source>
</evidence>
<dbReference type="EMBL" id="JAACJM010000048">
    <property type="protein sequence ID" value="KAF5358787.1"/>
    <property type="molecule type" value="Genomic_DNA"/>
</dbReference>
<dbReference type="Proteomes" id="UP000559256">
    <property type="component" value="Unassembled WGS sequence"/>
</dbReference>
<feature type="transmembrane region" description="Helical" evidence="2">
    <location>
        <begin position="67"/>
        <end position="93"/>
    </location>
</feature>